<gene>
    <name evidence="2" type="ORF">P3X46_007617</name>
</gene>
<organism evidence="2 3">
    <name type="scientific">Hevea brasiliensis</name>
    <name type="common">Para rubber tree</name>
    <name type="synonym">Siphonia brasiliensis</name>
    <dbReference type="NCBI Taxonomy" id="3981"/>
    <lineage>
        <taxon>Eukaryota</taxon>
        <taxon>Viridiplantae</taxon>
        <taxon>Streptophyta</taxon>
        <taxon>Embryophyta</taxon>
        <taxon>Tracheophyta</taxon>
        <taxon>Spermatophyta</taxon>
        <taxon>Magnoliopsida</taxon>
        <taxon>eudicotyledons</taxon>
        <taxon>Gunneridae</taxon>
        <taxon>Pentapetalae</taxon>
        <taxon>rosids</taxon>
        <taxon>fabids</taxon>
        <taxon>Malpighiales</taxon>
        <taxon>Euphorbiaceae</taxon>
        <taxon>Crotonoideae</taxon>
        <taxon>Micrandreae</taxon>
        <taxon>Hevea</taxon>
    </lineage>
</organism>
<comment type="caution">
    <text evidence="2">The sequence shown here is derived from an EMBL/GenBank/DDBJ whole genome shotgun (WGS) entry which is preliminary data.</text>
</comment>
<feature type="transmembrane region" description="Helical" evidence="1">
    <location>
        <begin position="61"/>
        <end position="83"/>
    </location>
</feature>
<protein>
    <recommendedName>
        <fullName evidence="4">CASP-like protein</fullName>
    </recommendedName>
</protein>
<evidence type="ECO:0000313" key="3">
    <source>
        <dbReference type="Proteomes" id="UP001174677"/>
    </source>
</evidence>
<keyword evidence="1" id="KW-0812">Transmembrane</keyword>
<evidence type="ECO:0008006" key="4">
    <source>
        <dbReference type="Google" id="ProtNLM"/>
    </source>
</evidence>
<keyword evidence="1" id="KW-1133">Transmembrane helix</keyword>
<accession>A0ABQ9MW32</accession>
<name>A0ABQ9MW32_HEVBR</name>
<sequence>MPDPEIPASVITIARGLSLFVASLPAKSMLRRLFVVLDVNGDSQAYWPAICGQVPTYCDHLMGAIVAGLICAGIYLLIIIYSISISLNHLLEQ</sequence>
<reference evidence="2" key="1">
    <citation type="journal article" date="2023" name="Plant Biotechnol. J.">
        <title>Chromosome-level wild Hevea brasiliensis genome provides new tools for genomic-assisted breeding and valuable loci to elevate rubber yield.</title>
        <authorList>
            <person name="Cheng H."/>
            <person name="Song X."/>
            <person name="Hu Y."/>
            <person name="Wu T."/>
            <person name="Yang Q."/>
            <person name="An Z."/>
            <person name="Feng S."/>
            <person name="Deng Z."/>
            <person name="Wu W."/>
            <person name="Zeng X."/>
            <person name="Tu M."/>
            <person name="Wang X."/>
            <person name="Huang H."/>
        </authorList>
    </citation>
    <scope>NUCLEOTIDE SEQUENCE</scope>
    <source>
        <strain evidence="2">MT/VB/25A 57/8</strain>
    </source>
</reference>
<keyword evidence="3" id="KW-1185">Reference proteome</keyword>
<proteinExistence type="predicted"/>
<dbReference type="Proteomes" id="UP001174677">
    <property type="component" value="Chromosome 4"/>
</dbReference>
<dbReference type="EMBL" id="JARPOI010000004">
    <property type="protein sequence ID" value="KAJ9183810.1"/>
    <property type="molecule type" value="Genomic_DNA"/>
</dbReference>
<evidence type="ECO:0000313" key="2">
    <source>
        <dbReference type="EMBL" id="KAJ9183810.1"/>
    </source>
</evidence>
<keyword evidence="1" id="KW-0472">Membrane</keyword>
<evidence type="ECO:0000256" key="1">
    <source>
        <dbReference type="SAM" id="Phobius"/>
    </source>
</evidence>